<keyword evidence="5" id="KW-1185">Reference proteome</keyword>
<name>A0AAW0YKF8_CHEQU</name>
<evidence type="ECO:0000256" key="2">
    <source>
        <dbReference type="ARBA" id="ARBA00022833"/>
    </source>
</evidence>
<dbReference type="InterPro" id="IPR045258">
    <property type="entry name" value="ACAP1/2/3-like"/>
</dbReference>
<dbReference type="Pfam" id="PF16746">
    <property type="entry name" value="BAR_3"/>
    <property type="match status" value="1"/>
</dbReference>
<dbReference type="InterPro" id="IPR004148">
    <property type="entry name" value="BAR_dom"/>
</dbReference>
<dbReference type="GO" id="GO:0005737">
    <property type="term" value="C:cytoplasm"/>
    <property type="evidence" value="ECO:0007669"/>
    <property type="project" value="InterPro"/>
</dbReference>
<evidence type="ECO:0000259" key="3">
    <source>
        <dbReference type="Pfam" id="PF16746"/>
    </source>
</evidence>
<dbReference type="GO" id="GO:0046872">
    <property type="term" value="F:metal ion binding"/>
    <property type="evidence" value="ECO:0007669"/>
    <property type="project" value="UniProtKB-KW"/>
</dbReference>
<feature type="domain" description="BAR" evidence="3">
    <location>
        <begin position="7"/>
        <end position="116"/>
    </location>
</feature>
<sequence length="119" mass="13600">MKAIIDNIECQRDSPRFRQVLEENEKDLDTLEGKLEKVVKQCNQMVAAGKQFNQEQEQLIHILWDLAGYFGNDTNVQSALNRMLAALGEAAKYHTILVDQAARAVTKNLASFIKNFYRI</sequence>
<dbReference type="Proteomes" id="UP001445076">
    <property type="component" value="Unassembled WGS sequence"/>
</dbReference>
<organism evidence="4 5">
    <name type="scientific">Cherax quadricarinatus</name>
    <name type="common">Australian red claw crayfish</name>
    <dbReference type="NCBI Taxonomy" id="27406"/>
    <lineage>
        <taxon>Eukaryota</taxon>
        <taxon>Metazoa</taxon>
        <taxon>Ecdysozoa</taxon>
        <taxon>Arthropoda</taxon>
        <taxon>Crustacea</taxon>
        <taxon>Multicrustacea</taxon>
        <taxon>Malacostraca</taxon>
        <taxon>Eumalacostraca</taxon>
        <taxon>Eucarida</taxon>
        <taxon>Decapoda</taxon>
        <taxon>Pleocyemata</taxon>
        <taxon>Astacidea</taxon>
        <taxon>Parastacoidea</taxon>
        <taxon>Parastacidae</taxon>
        <taxon>Cherax</taxon>
    </lineage>
</organism>
<keyword evidence="2" id="KW-0862">Zinc</keyword>
<dbReference type="AlphaFoldDB" id="A0AAW0YKF8"/>
<reference evidence="4" key="2">
    <citation type="submission" date="2024-01" db="EMBL/GenBank/DDBJ databases">
        <authorList>
            <person name="He J."/>
            <person name="Wang M."/>
            <person name="Zheng J."/>
            <person name="Liu Z."/>
        </authorList>
    </citation>
    <scope>NUCLEOTIDE SEQUENCE</scope>
    <source>
        <strain evidence="4">ZL_2023a</strain>
        <tissue evidence="4">Muscle</tissue>
    </source>
</reference>
<reference evidence="4 5" key="1">
    <citation type="journal article" date="2024" name="BMC Genomics">
        <title>Genome assembly of redclaw crayfish (Cherax quadricarinatus) provides insights into its immune adaptation and hypoxia tolerance.</title>
        <authorList>
            <person name="Liu Z."/>
            <person name="Zheng J."/>
            <person name="Li H."/>
            <person name="Fang K."/>
            <person name="Wang S."/>
            <person name="He J."/>
            <person name="Zhou D."/>
            <person name="Weng S."/>
            <person name="Chi M."/>
            <person name="Gu Z."/>
            <person name="He J."/>
            <person name="Li F."/>
            <person name="Wang M."/>
        </authorList>
    </citation>
    <scope>NUCLEOTIDE SEQUENCE [LARGE SCALE GENOMIC DNA]</scope>
    <source>
        <strain evidence="4">ZL_2023a</strain>
    </source>
</reference>
<dbReference type="Gene3D" id="1.20.1270.60">
    <property type="entry name" value="Arfaptin homology (AH) domain/BAR domain"/>
    <property type="match status" value="1"/>
</dbReference>
<dbReference type="EMBL" id="JARKIK010000005">
    <property type="protein sequence ID" value="KAK8751968.1"/>
    <property type="molecule type" value="Genomic_DNA"/>
</dbReference>
<evidence type="ECO:0000256" key="1">
    <source>
        <dbReference type="ARBA" id="ARBA00022723"/>
    </source>
</evidence>
<gene>
    <name evidence="4" type="ORF">OTU49_011377</name>
</gene>
<proteinExistence type="predicted"/>
<evidence type="ECO:0000313" key="5">
    <source>
        <dbReference type="Proteomes" id="UP001445076"/>
    </source>
</evidence>
<dbReference type="GO" id="GO:0005096">
    <property type="term" value="F:GTPase activator activity"/>
    <property type="evidence" value="ECO:0007669"/>
    <property type="project" value="InterPro"/>
</dbReference>
<dbReference type="SUPFAM" id="SSF103657">
    <property type="entry name" value="BAR/IMD domain-like"/>
    <property type="match status" value="1"/>
</dbReference>
<accession>A0AAW0YKF8</accession>
<dbReference type="PANTHER" id="PTHR23180">
    <property type="entry name" value="CENTAURIN/ARF"/>
    <property type="match status" value="1"/>
</dbReference>
<protein>
    <recommendedName>
        <fullName evidence="3">BAR domain-containing protein</fullName>
    </recommendedName>
</protein>
<dbReference type="PANTHER" id="PTHR23180:SF399">
    <property type="entry name" value="BLOWN FUSE, ISOFORM A-RELATED"/>
    <property type="match status" value="1"/>
</dbReference>
<dbReference type="EMBL" id="JARKIK010000005">
    <property type="protein sequence ID" value="KAK8751971.1"/>
    <property type="molecule type" value="Genomic_DNA"/>
</dbReference>
<evidence type="ECO:0000313" key="4">
    <source>
        <dbReference type="EMBL" id="KAK8751971.1"/>
    </source>
</evidence>
<dbReference type="InterPro" id="IPR027267">
    <property type="entry name" value="AH/BAR_dom_sf"/>
</dbReference>
<keyword evidence="1" id="KW-0479">Metal-binding</keyword>
<comment type="caution">
    <text evidence="4">The sequence shown here is derived from an EMBL/GenBank/DDBJ whole genome shotgun (WGS) entry which is preliminary data.</text>
</comment>